<evidence type="ECO:0000256" key="1">
    <source>
        <dbReference type="ARBA" id="ARBA00008061"/>
    </source>
</evidence>
<evidence type="ECO:0000313" key="10">
    <source>
        <dbReference type="Proteomes" id="UP001319045"/>
    </source>
</evidence>
<dbReference type="SUPFAM" id="SSF51445">
    <property type="entry name" value="(Trans)glycosidases"/>
    <property type="match status" value="1"/>
</dbReference>
<dbReference type="InterPro" id="IPR013783">
    <property type="entry name" value="Ig-like_fold"/>
</dbReference>
<dbReference type="Pfam" id="PF00128">
    <property type="entry name" value="Alpha-amylase"/>
    <property type="match status" value="1"/>
</dbReference>
<dbReference type="InterPro" id="IPR006046">
    <property type="entry name" value="Alpha_amylase"/>
</dbReference>
<dbReference type="InterPro" id="IPR059177">
    <property type="entry name" value="GH29D-like_dom"/>
</dbReference>
<accession>A0ABM7NVM4</accession>
<keyword evidence="2 6" id="KW-0378">Hydrolase</keyword>
<dbReference type="CDD" id="cd11314">
    <property type="entry name" value="AmyAc_arch_bac_plant_AmyA"/>
    <property type="match status" value="1"/>
</dbReference>
<evidence type="ECO:0000259" key="8">
    <source>
        <dbReference type="SMART" id="SM00642"/>
    </source>
</evidence>
<dbReference type="PANTHER" id="PTHR43447">
    <property type="entry name" value="ALPHA-AMYLASE"/>
    <property type="match status" value="1"/>
</dbReference>
<evidence type="ECO:0000256" key="2">
    <source>
        <dbReference type="ARBA" id="ARBA00022801"/>
    </source>
</evidence>
<proteinExistence type="inferred from homology"/>
<dbReference type="PRINTS" id="PR00110">
    <property type="entry name" value="ALPHAAMYLASE"/>
</dbReference>
<keyword evidence="7" id="KW-0732">Signal</keyword>
<dbReference type="EMBL" id="AP024484">
    <property type="protein sequence ID" value="BCS84551.1"/>
    <property type="molecule type" value="Genomic_DNA"/>
</dbReference>
<evidence type="ECO:0000256" key="3">
    <source>
        <dbReference type="ARBA" id="ARBA00023277"/>
    </source>
</evidence>
<dbReference type="Gene3D" id="3.20.20.80">
    <property type="entry name" value="Glycosidases"/>
    <property type="match status" value="1"/>
</dbReference>
<dbReference type="InterPro" id="IPR006047">
    <property type="entry name" value="GH13_cat_dom"/>
</dbReference>
<comment type="similarity">
    <text evidence="1 5">Belongs to the glycosyl hydrolase 13 family.</text>
</comment>
<gene>
    <name evidence="9" type="ORF">prwr041_04440</name>
</gene>
<keyword evidence="3 6" id="KW-0119">Carbohydrate metabolism</keyword>
<dbReference type="Pfam" id="PF16738">
    <property type="entry name" value="CBM26"/>
    <property type="match status" value="1"/>
</dbReference>
<dbReference type="Pfam" id="PF13290">
    <property type="entry name" value="CHB_HEX_C_1"/>
    <property type="match status" value="1"/>
</dbReference>
<evidence type="ECO:0000313" key="9">
    <source>
        <dbReference type="EMBL" id="BCS84551.1"/>
    </source>
</evidence>
<reference evidence="9 10" key="1">
    <citation type="journal article" date="2022" name="Int. J. Syst. Evol. Microbiol.">
        <title>Prevotella herbatica sp. nov., a plant polysaccharide-decomposing anaerobic bacterium isolated from a methanogenic reactor.</title>
        <authorList>
            <person name="Uek A."/>
            <person name="Tonouchi A."/>
            <person name="Kaku N."/>
            <person name="Ueki K."/>
        </authorList>
    </citation>
    <scope>NUCLEOTIDE SEQUENCE [LARGE SCALE GENOMIC DNA]</scope>
    <source>
        <strain evidence="9 10">WR041</strain>
    </source>
</reference>
<dbReference type="Proteomes" id="UP001319045">
    <property type="component" value="Chromosome"/>
</dbReference>
<dbReference type="InterPro" id="IPR017853">
    <property type="entry name" value="GH"/>
</dbReference>
<keyword evidence="10" id="KW-1185">Reference proteome</keyword>
<organism evidence="9 10">
    <name type="scientific">Prevotella herbatica</name>
    <dbReference type="NCBI Taxonomy" id="2801997"/>
    <lineage>
        <taxon>Bacteria</taxon>
        <taxon>Pseudomonadati</taxon>
        <taxon>Bacteroidota</taxon>
        <taxon>Bacteroidia</taxon>
        <taxon>Bacteroidales</taxon>
        <taxon>Prevotellaceae</taxon>
        <taxon>Prevotella</taxon>
    </lineage>
</organism>
<protein>
    <recommendedName>
        <fullName evidence="6">Alpha-amylase</fullName>
        <ecNumber evidence="6">3.2.1.1</ecNumber>
    </recommendedName>
</protein>
<name>A0ABM7NVM4_9BACT</name>
<dbReference type="RefSeq" id="WP_207154718.1">
    <property type="nucleotide sequence ID" value="NZ_AP024484.1"/>
</dbReference>
<evidence type="ECO:0000256" key="4">
    <source>
        <dbReference type="ARBA" id="ARBA00023295"/>
    </source>
</evidence>
<dbReference type="InterPro" id="IPR031965">
    <property type="entry name" value="CBM26"/>
</dbReference>
<dbReference type="SMART" id="SM00642">
    <property type="entry name" value="Aamy"/>
    <property type="match status" value="1"/>
</dbReference>
<feature type="domain" description="Glycosyl hydrolase family 13 catalytic" evidence="8">
    <location>
        <begin position="28"/>
        <end position="357"/>
    </location>
</feature>
<keyword evidence="4 6" id="KW-0326">Glycosidase</keyword>
<dbReference type="Gene3D" id="2.60.40.10">
    <property type="entry name" value="Immunoglobulins"/>
    <property type="match status" value="1"/>
</dbReference>
<dbReference type="EC" id="3.2.1.1" evidence="6"/>
<evidence type="ECO:0000256" key="5">
    <source>
        <dbReference type="RuleBase" id="RU003615"/>
    </source>
</evidence>
<evidence type="ECO:0000256" key="7">
    <source>
        <dbReference type="SAM" id="SignalP"/>
    </source>
</evidence>
<feature type="chain" id="PRO_5046214553" description="Alpha-amylase" evidence="7">
    <location>
        <begin position="20"/>
        <end position="658"/>
    </location>
</feature>
<feature type="signal peptide" evidence="7">
    <location>
        <begin position="1"/>
        <end position="19"/>
    </location>
</feature>
<comment type="catalytic activity">
    <reaction evidence="6">
        <text>Endohydrolysis of (1-&gt;4)-alpha-D-glucosidic linkages in polysaccharides containing three or more (1-&gt;4)-alpha-linked D-glucose units.</text>
        <dbReference type="EC" id="3.2.1.1"/>
    </reaction>
</comment>
<evidence type="ECO:0000256" key="6">
    <source>
        <dbReference type="RuleBase" id="RU361134"/>
    </source>
</evidence>
<sequence>MKRIYVIIFNCILSICAFAQGWPANYGGVMLQGFYWDSYTDTKWTNLESQADELSQYFSLIWVPQSGNCNTTGNVMGYMPVYYFDQNSSFGTQAELKSMIKTFKDKGLGTIADVVVNHRNNLGVNSSWVDYPSETYNGVTYQMLPTDIVANDDGGATKSWADLLGISLSSNNDEGEDWMGCRDLDHKSTNVQTIIKAYENFLVNDLGYTGFRYDMVKGFNASHVADYNDAAKVSYSVGECWDSNSTIETWINNANKKSAAFDFQFRYNVRDAINNNDWSRLNSTNNLVHDANYRQYAVTFVENHDTQYRSATETLDPIKKDTLATNAYLLAMPGTPCVFLPHWKAYKQDIKAMIDARKAAGIKNTSTYTNMANSQLHYANRVEGDHNMIVVVGFDVNTYAPTGYTNILSGYHYKYFMENKAELAFADKASGTYSAAFDVTLTAASENANAKLVYTLDGTNPTASSVQLTSGNKINISSSETLKVGLLKDGNVSSIITRDYVVKPFTAHKATVYLKDPSWSTVYFYAWDSKGTLNGGWPGNTITDKKIVNGNTYYYKAFDVNSADYTFNIIFDQGSGNLQTVDLGPINEDTYYEISNLVNGKYLANDITSVVTGIDNITTDNNSVSTNNAWYNLEGMRLTAKPTQKGIYIHQGKKLVVK</sequence>